<accession>A0ABR8BLI6</accession>
<dbReference type="Proteomes" id="UP000621307">
    <property type="component" value="Unassembled WGS sequence"/>
</dbReference>
<name>A0ABR8BLI6_9NOSO</name>
<gene>
    <name evidence="1" type="ORF">H6G14_27415</name>
</gene>
<dbReference type="Gene3D" id="1.10.1070.20">
    <property type="match status" value="1"/>
</dbReference>
<protein>
    <submittedName>
        <fullName evidence="1">HipA-like protein</fullName>
    </submittedName>
</protein>
<evidence type="ECO:0000313" key="1">
    <source>
        <dbReference type="EMBL" id="MBD2254957.1"/>
    </source>
</evidence>
<organism evidence="1 2">
    <name type="scientific">Nostoc parmelioides FACHB-3921</name>
    <dbReference type="NCBI Taxonomy" id="2692909"/>
    <lineage>
        <taxon>Bacteria</taxon>
        <taxon>Bacillati</taxon>
        <taxon>Cyanobacteriota</taxon>
        <taxon>Cyanophyceae</taxon>
        <taxon>Nostocales</taxon>
        <taxon>Nostocaceae</taxon>
        <taxon>Nostoc</taxon>
    </lineage>
</organism>
<reference evidence="1 2" key="1">
    <citation type="journal article" date="2020" name="ISME J.">
        <title>Comparative genomics reveals insights into cyanobacterial evolution and habitat adaptation.</title>
        <authorList>
            <person name="Chen M.Y."/>
            <person name="Teng W.K."/>
            <person name="Zhao L."/>
            <person name="Hu C.X."/>
            <person name="Zhou Y.K."/>
            <person name="Han B.P."/>
            <person name="Song L.R."/>
            <person name="Shu W.S."/>
        </authorList>
    </citation>
    <scope>NUCLEOTIDE SEQUENCE [LARGE SCALE GENOMIC DNA]</scope>
    <source>
        <strain evidence="1 2">FACHB-3921</strain>
    </source>
</reference>
<dbReference type="EMBL" id="JACJQL010000072">
    <property type="protein sequence ID" value="MBD2254957.1"/>
    <property type="molecule type" value="Genomic_DNA"/>
</dbReference>
<sequence>MNPIPEFPVIFVTKADYELSSNEVMGSKYKFWFQHEQLGRCLYKQARQQNLGEDWAEKVASELSELLGLPHATYHLAETWEGNRGVVSANFLPPGGTLVHGNEILTPVVPNYPTSATYGVSQHTIDIVVQVIEALDVGLPIAWTPPSGIQKAVEVFVGYLLLDAWIGNGDRHHENWGFVRKKVASTETIHLAPTYDHASCLGRDLLDEQRQKRSVEAYANKCYSAFYNSVEDKKPLKTFDVFHRVAFLYPQAAHIWLDRLDRISTANTHLIFNRIDKLRISTVAIEFAQKILSVNQNRLLDLRKSLQ</sequence>
<proteinExistence type="predicted"/>
<evidence type="ECO:0000313" key="2">
    <source>
        <dbReference type="Proteomes" id="UP000621307"/>
    </source>
</evidence>
<comment type="caution">
    <text evidence="1">The sequence shown here is derived from an EMBL/GenBank/DDBJ whole genome shotgun (WGS) entry which is preliminary data.</text>
</comment>
<dbReference type="RefSeq" id="WP_190571508.1">
    <property type="nucleotide sequence ID" value="NZ_JACJQL010000072.1"/>
</dbReference>
<keyword evidence="2" id="KW-1185">Reference proteome</keyword>